<keyword evidence="2" id="KW-1185">Reference proteome</keyword>
<dbReference type="AlphaFoldDB" id="A0A8K0J0Y2"/>
<organism evidence="1 2">
    <name type="scientific">Claviceps africana</name>
    <dbReference type="NCBI Taxonomy" id="83212"/>
    <lineage>
        <taxon>Eukaryota</taxon>
        <taxon>Fungi</taxon>
        <taxon>Dikarya</taxon>
        <taxon>Ascomycota</taxon>
        <taxon>Pezizomycotina</taxon>
        <taxon>Sordariomycetes</taxon>
        <taxon>Hypocreomycetidae</taxon>
        <taxon>Hypocreales</taxon>
        <taxon>Clavicipitaceae</taxon>
        <taxon>Claviceps</taxon>
    </lineage>
</organism>
<dbReference type="Proteomes" id="UP000811619">
    <property type="component" value="Unassembled WGS sequence"/>
</dbReference>
<evidence type="ECO:0000313" key="1">
    <source>
        <dbReference type="EMBL" id="KAG5916818.1"/>
    </source>
</evidence>
<gene>
    <name evidence="1" type="ORF">E4U42_007503</name>
</gene>
<reference evidence="1" key="1">
    <citation type="journal article" date="2020" name="bioRxiv">
        <title>Whole genome comparisons of ergot fungi reveals the divergence and evolution of species within the genus Claviceps are the result of varying mechanisms driving genome evolution and host range expansion.</title>
        <authorList>
            <person name="Wyka S.A."/>
            <person name="Mondo S.J."/>
            <person name="Liu M."/>
            <person name="Dettman J."/>
            <person name="Nalam V."/>
            <person name="Broders K.D."/>
        </authorList>
    </citation>
    <scope>NUCLEOTIDE SEQUENCE</scope>
    <source>
        <strain evidence="1">CCC 489</strain>
    </source>
</reference>
<name>A0A8K0J0Y2_9HYPO</name>
<comment type="caution">
    <text evidence="1">The sequence shown here is derived from an EMBL/GenBank/DDBJ whole genome shotgun (WGS) entry which is preliminary data.</text>
</comment>
<accession>A0A8K0J0Y2</accession>
<proteinExistence type="predicted"/>
<evidence type="ECO:0000313" key="2">
    <source>
        <dbReference type="Proteomes" id="UP000811619"/>
    </source>
</evidence>
<dbReference type="EMBL" id="SRPY01000860">
    <property type="protein sequence ID" value="KAG5916818.1"/>
    <property type="molecule type" value="Genomic_DNA"/>
</dbReference>
<sequence length="143" mass="16199">MGQRLYPDVASYGTEAKQVEPEGLRYRVSHQMVIEQEYQVTEGETTDLNEMLSRIGGKPKQGKGHGTSFWARKLGGNFSWKKIIGSWPPPASSCRTLHVRFLRIAFPAHMRFENEYRPTWGQHRCWSGLVDIGSLARSPVGHG</sequence>
<protein>
    <submittedName>
        <fullName evidence="1">Uncharacterized protein</fullName>
    </submittedName>
</protein>